<dbReference type="OrthoDB" id="45037at2"/>
<evidence type="ECO:0000256" key="3">
    <source>
        <dbReference type="ARBA" id="ARBA00022692"/>
    </source>
</evidence>
<sequence>MSDSARPSPLAARLSLIFTGLAFVGLFLFPYGTLSRNFNAQSLLQRFPSGLINYVGGTFENLPNVSTALTLGWITVLVLAAAIFAAVRRAAWLWLAGAAALVLGIAAILIFNAGLDAAVAELVAKGVRARRIPWTSGGAHLGLFLPVLAGAVTLFAGLSMYPRAWDFLNRLRGLLVPVAAIALAIAVGAVVVLIVQPVPSGLDRPLALGELLTGKLDVVWYVYTTLFAPVTNVQDLFSSLKIATPLIFAGLGVAFGFRAGLFNIGGPGQLTMGGIGAMLVGVYAPLPPVLLLPATVLAAAAGGALWGAIPGLLKARFGSSEVINTIMLNYIASAIFIFLIGSSTFPFLGKTYNLPIKAEGFEAKSNEFQAGARLAPIADLLSFTRGEVTYFSMGPILALLAFGAIYYGLRQVKARLWIGLAAAVVVGFLTWNSLGIPITSSFTTSRLNTSFLIGLVCAVLMGVLLWRTSAGYALRAVGLSPAAAEYGGISVGKNVILAMTLSGALIGLGATHYTMGGALDEYRLKGNMPVNVGFDGIAVALMGQSTPGGVVAAAILFGTVDTGGVNVDRVLDKVNKDIVTVLKALIVLFIAAGGFLSRRITDPPPPTLVKAADAGGPDGGGKLSPSEAAREASTPVPNVGRSSEVISQDMLGGDPVAEENPDKERKS</sequence>
<keyword evidence="3 7" id="KW-0812">Transmembrane</keyword>
<proteinExistence type="predicted"/>
<dbReference type="Proteomes" id="UP000276417">
    <property type="component" value="Chromosome 1"/>
</dbReference>
<evidence type="ECO:0000256" key="7">
    <source>
        <dbReference type="SAM" id="Phobius"/>
    </source>
</evidence>
<evidence type="ECO:0000313" key="9">
    <source>
        <dbReference type="Proteomes" id="UP000276417"/>
    </source>
</evidence>
<feature type="transmembrane region" description="Helical" evidence="7">
    <location>
        <begin position="536"/>
        <end position="557"/>
    </location>
</feature>
<dbReference type="InterPro" id="IPR001851">
    <property type="entry name" value="ABC_transp_permease"/>
</dbReference>
<dbReference type="EMBL" id="CP034183">
    <property type="protein sequence ID" value="AZI42585.1"/>
    <property type="molecule type" value="Genomic_DNA"/>
</dbReference>
<dbReference type="PANTHER" id="PTHR47089:SF1">
    <property type="entry name" value="GUANOSINE ABC TRANSPORTER PERMEASE PROTEIN NUPP"/>
    <property type="match status" value="1"/>
</dbReference>
<comment type="subcellular location">
    <subcellularLocation>
        <location evidence="1">Cell membrane</location>
        <topology evidence="1">Multi-pass membrane protein</topology>
    </subcellularLocation>
</comment>
<keyword evidence="2" id="KW-1003">Cell membrane</keyword>
<feature type="transmembrane region" description="Helical" evidence="7">
    <location>
        <begin position="451"/>
        <end position="474"/>
    </location>
</feature>
<evidence type="ECO:0000256" key="5">
    <source>
        <dbReference type="ARBA" id="ARBA00023136"/>
    </source>
</evidence>
<feature type="transmembrane region" description="Helical" evidence="7">
    <location>
        <begin position="578"/>
        <end position="596"/>
    </location>
</feature>
<feature type="transmembrane region" description="Helical" evidence="7">
    <location>
        <begin position="236"/>
        <end position="257"/>
    </location>
</feature>
<dbReference type="AlphaFoldDB" id="A0A3G8YC64"/>
<feature type="transmembrane region" description="Helical" evidence="7">
    <location>
        <begin position="495"/>
        <end position="516"/>
    </location>
</feature>
<dbReference type="RefSeq" id="WP_124869462.1">
    <property type="nucleotide sequence ID" value="NZ_CP034183.1"/>
</dbReference>
<feature type="transmembrane region" description="Helical" evidence="7">
    <location>
        <begin position="139"/>
        <end position="161"/>
    </location>
</feature>
<keyword evidence="9" id="KW-1185">Reference proteome</keyword>
<accession>A0A3G8YC64</accession>
<dbReference type="GO" id="GO:0022857">
    <property type="term" value="F:transmembrane transporter activity"/>
    <property type="evidence" value="ECO:0007669"/>
    <property type="project" value="InterPro"/>
</dbReference>
<name>A0A3G8YC64_9DEIO</name>
<dbReference type="KEGG" id="dph:EHF33_07365"/>
<feature type="transmembrane region" description="Helical" evidence="7">
    <location>
        <begin position="173"/>
        <end position="195"/>
    </location>
</feature>
<gene>
    <name evidence="8" type="ORF">EHF33_07365</name>
</gene>
<evidence type="ECO:0000256" key="6">
    <source>
        <dbReference type="SAM" id="MobiDB-lite"/>
    </source>
</evidence>
<keyword evidence="5 7" id="KW-0472">Membrane</keyword>
<feature type="transmembrane region" description="Helical" evidence="7">
    <location>
        <begin position="264"/>
        <end position="284"/>
    </location>
</feature>
<evidence type="ECO:0000256" key="2">
    <source>
        <dbReference type="ARBA" id="ARBA00022475"/>
    </source>
</evidence>
<dbReference type="PANTHER" id="PTHR47089">
    <property type="entry name" value="ABC TRANSPORTER, PERMEASE PROTEIN"/>
    <property type="match status" value="1"/>
</dbReference>
<feature type="transmembrane region" description="Helical" evidence="7">
    <location>
        <begin position="290"/>
        <end position="313"/>
    </location>
</feature>
<dbReference type="Pfam" id="PF02653">
    <property type="entry name" value="BPD_transp_2"/>
    <property type="match status" value="1"/>
</dbReference>
<evidence type="ECO:0000256" key="1">
    <source>
        <dbReference type="ARBA" id="ARBA00004651"/>
    </source>
</evidence>
<organism evidence="8 9">
    <name type="scientific">Deinococcus psychrotolerans</name>
    <dbReference type="NCBI Taxonomy" id="2489213"/>
    <lineage>
        <taxon>Bacteria</taxon>
        <taxon>Thermotogati</taxon>
        <taxon>Deinococcota</taxon>
        <taxon>Deinococci</taxon>
        <taxon>Deinococcales</taxon>
        <taxon>Deinococcaceae</taxon>
        <taxon>Deinococcus</taxon>
    </lineage>
</organism>
<feature type="transmembrane region" description="Helical" evidence="7">
    <location>
        <begin position="68"/>
        <end position="87"/>
    </location>
</feature>
<dbReference type="GO" id="GO:0005886">
    <property type="term" value="C:plasma membrane"/>
    <property type="evidence" value="ECO:0007669"/>
    <property type="project" value="UniProtKB-SubCell"/>
</dbReference>
<feature type="region of interest" description="Disordered" evidence="6">
    <location>
        <begin position="602"/>
        <end position="667"/>
    </location>
</feature>
<dbReference type="CDD" id="cd06580">
    <property type="entry name" value="TM_PBP1_transp_TpRbsC_like"/>
    <property type="match status" value="1"/>
</dbReference>
<feature type="transmembrane region" description="Helical" evidence="7">
    <location>
        <begin position="12"/>
        <end position="32"/>
    </location>
</feature>
<evidence type="ECO:0000256" key="4">
    <source>
        <dbReference type="ARBA" id="ARBA00022989"/>
    </source>
</evidence>
<feature type="transmembrane region" description="Helical" evidence="7">
    <location>
        <begin position="325"/>
        <end position="348"/>
    </location>
</feature>
<feature type="transmembrane region" description="Helical" evidence="7">
    <location>
        <begin position="94"/>
        <end position="119"/>
    </location>
</feature>
<evidence type="ECO:0000313" key="8">
    <source>
        <dbReference type="EMBL" id="AZI42585.1"/>
    </source>
</evidence>
<feature type="transmembrane region" description="Helical" evidence="7">
    <location>
        <begin position="416"/>
        <end position="439"/>
    </location>
</feature>
<feature type="transmembrane region" description="Helical" evidence="7">
    <location>
        <begin position="390"/>
        <end position="409"/>
    </location>
</feature>
<reference evidence="8 9" key="1">
    <citation type="submission" date="2018-11" db="EMBL/GenBank/DDBJ databases">
        <title>Deinococcus shelandsis sp. nov., isolated from South Shetland Islands soil of Antarctica.</title>
        <authorList>
            <person name="Tian J."/>
        </authorList>
    </citation>
    <scope>NUCLEOTIDE SEQUENCE [LARGE SCALE GENOMIC DNA]</scope>
    <source>
        <strain evidence="8 9">S14-83T</strain>
    </source>
</reference>
<protein>
    <submittedName>
        <fullName evidence="8">ABC transporter permease</fullName>
    </submittedName>
</protein>
<keyword evidence="4 7" id="KW-1133">Transmembrane helix</keyword>